<dbReference type="Pfam" id="PF02518">
    <property type="entry name" value="HATPase_c"/>
    <property type="match status" value="1"/>
</dbReference>
<dbReference type="InterPro" id="IPR003594">
    <property type="entry name" value="HATPase_dom"/>
</dbReference>
<dbReference type="InterPro" id="IPR035965">
    <property type="entry name" value="PAS-like_dom_sf"/>
</dbReference>
<evidence type="ECO:0000256" key="5">
    <source>
        <dbReference type="ARBA" id="ARBA00022777"/>
    </source>
</evidence>
<evidence type="ECO:0000313" key="10">
    <source>
        <dbReference type="Proteomes" id="UP000192656"/>
    </source>
</evidence>
<keyword evidence="10" id="KW-1185">Reference proteome</keyword>
<dbReference type="InterPro" id="IPR000014">
    <property type="entry name" value="PAS"/>
</dbReference>
<feature type="compositionally biased region" description="Basic and acidic residues" evidence="7">
    <location>
        <begin position="379"/>
        <end position="395"/>
    </location>
</feature>
<dbReference type="SMART" id="SM00091">
    <property type="entry name" value="PAS"/>
    <property type="match status" value="3"/>
</dbReference>
<protein>
    <recommendedName>
        <fullName evidence="2">histidine kinase</fullName>
        <ecNumber evidence="2">2.7.13.3</ecNumber>
    </recommendedName>
</protein>
<dbReference type="SUPFAM" id="SSF47384">
    <property type="entry name" value="Homodimeric domain of signal transducing histidine kinase"/>
    <property type="match status" value="1"/>
</dbReference>
<gene>
    <name evidence="9" type="ORF">SAMN06297251_10963</name>
</gene>
<dbReference type="InterPro" id="IPR004358">
    <property type="entry name" value="Sig_transdc_His_kin-like_C"/>
</dbReference>
<dbReference type="InterPro" id="IPR005467">
    <property type="entry name" value="His_kinase_dom"/>
</dbReference>
<dbReference type="PANTHER" id="PTHR43711">
    <property type="entry name" value="TWO-COMPONENT HISTIDINE KINASE"/>
    <property type="match status" value="1"/>
</dbReference>
<keyword evidence="5 9" id="KW-0418">Kinase</keyword>
<dbReference type="Pfam" id="PF00512">
    <property type="entry name" value="HisKA"/>
    <property type="match status" value="1"/>
</dbReference>
<proteinExistence type="predicted"/>
<dbReference type="PANTHER" id="PTHR43711:SF26">
    <property type="entry name" value="SENSOR HISTIDINE KINASE RCSC"/>
    <property type="match status" value="1"/>
</dbReference>
<reference evidence="9 10" key="1">
    <citation type="submission" date="2017-04" db="EMBL/GenBank/DDBJ databases">
        <authorList>
            <person name="Afonso C.L."/>
            <person name="Miller P.J."/>
            <person name="Scott M.A."/>
            <person name="Spackman E."/>
            <person name="Goraichik I."/>
            <person name="Dimitrov K.M."/>
            <person name="Suarez D.L."/>
            <person name="Swayne D.E."/>
        </authorList>
    </citation>
    <scope>NUCLEOTIDE SEQUENCE [LARGE SCALE GENOMIC DNA]</scope>
    <source>
        <strain evidence="9 10">CGMCC 1.10972</strain>
    </source>
</reference>
<dbReference type="CDD" id="cd00130">
    <property type="entry name" value="PAS"/>
    <property type="match status" value="2"/>
</dbReference>
<dbReference type="RefSeq" id="WP_084410224.1">
    <property type="nucleotide sequence ID" value="NZ_FWXR01000009.1"/>
</dbReference>
<accession>A0A1W2C8X2</accession>
<dbReference type="Gene3D" id="1.10.287.130">
    <property type="match status" value="1"/>
</dbReference>
<sequence>MVGDRSQQDHLPDVLALMIDKEIASARSRGEIALVTSVDAHRLIWLSAVAAQDLGLPAGPRLADKAPSNDEDLLLETLATALAHSSDGSAASATVQTSPGGANTTLKAETRQLGEDGPVYLLWSGPASLTLDPQREGLSILSEIGAQPIAVWHSEGSWFDAGFNDIWQVYSEDLHEALLARGGIETAFLPDGRSIGLLRLSPQTVAVWHLRDETIQRLDFSTFPQAPGEEEPSDVFGEPSVGEDTTEAVIEQPAEAEDESPSGADRTDTETLPPNPPAPTEAEAPQGEKTRNPPFWDVQEGFQGFWPIASALRSFWGPSEPAGQSRNDDAARAKSDDDRQQEPPAETSASIAKARLQSAWWREGAPSQQAVTNEIPDEASDRDAGDQEAAEESKAAESTTFDIAQAVSHPSDSAPEEPAFSEPQPDNEEADPVVSPASQDKASEGLEPDVTETSETDQDAMRAARRDDFGRLDEQGPSAEDARAGDEEMAAPVSEERLDTAAEPSTFKAPFDRGPVRFIWRIDHDGRFHSISSELAEAVGPRAADVVGLDFADFLEALDLDPEGALPDLVERRETWSGRTVYWPVEASDRRIPVDLAALPIYARDRSFDGFRGFGIARPGESEPDPEAIGERLAAGVALAELVDAYSEARSEGETDFEDELAPVFGRRPAEERPEATHPSSDETQGVIQLDERRRQREAPLSQEEADAFRAIGAALSRSEDNESLEEAIRVAKDRIALFDRRASEAGNAAAETGLDEGSDELDIATARPSLPLAEALAALYAHLPIPILVQAGETLVFVNDEFADFTGYRSVESLETAGGLDQLIMDGAPGEALSIRRANGDQVKARAHMHRVTVASRSVLVFSFFATPRMTLALIEDFRKDGAAPMPPPAPEPASLDGRIEDLAAALQAAGEAVILIDADRHIEAMNARGAQIFGLGEVDRNGRNDAVGRPFVSLFAHESQRPLLDLLKGEDTLSLDEGRELVGRRADGLFVPVTVLVDRMDGGGWCAVIGSDSKADRAASEEARLKAEAASLQKTQFLANISHEIRTPMNAILGFADAIASEAFGPIGNPRYLDYVGDIKRSGRHVLELVNDLLDLSKAEAGKLQLDYAAVALNEVAGEVVAMMQPVAGSARVILRSNLPASVPPVVADERSARQIILNLVQNAVNFTPAGGQVIVSSQYRPDGSVVLRCRDSGVGMSEEEIATAMTPFQRLRPKSGISQSTGTGLGLPLARTMAEANRAEFRIESSPQGGTLVELRFPPERVLAD</sequence>
<name>A0A1W2C8X2_9HYPH</name>
<evidence type="ECO:0000256" key="2">
    <source>
        <dbReference type="ARBA" id="ARBA00012438"/>
    </source>
</evidence>
<dbReference type="Gene3D" id="3.30.450.20">
    <property type="entry name" value="PAS domain"/>
    <property type="match status" value="1"/>
</dbReference>
<dbReference type="SMART" id="SM00388">
    <property type="entry name" value="HisKA"/>
    <property type="match status" value="1"/>
</dbReference>
<dbReference type="STRING" id="937218.SAMN06297251_10963"/>
<dbReference type="Gene3D" id="3.30.565.10">
    <property type="entry name" value="Histidine kinase-like ATPase, C-terminal domain"/>
    <property type="match status" value="1"/>
</dbReference>
<keyword evidence="6" id="KW-0902">Two-component regulatory system</keyword>
<evidence type="ECO:0000256" key="1">
    <source>
        <dbReference type="ARBA" id="ARBA00000085"/>
    </source>
</evidence>
<dbReference type="InterPro" id="IPR050736">
    <property type="entry name" value="Sensor_HK_Regulatory"/>
</dbReference>
<keyword evidence="3" id="KW-0597">Phosphoprotein</keyword>
<dbReference type="InterPro" id="IPR036097">
    <property type="entry name" value="HisK_dim/P_sf"/>
</dbReference>
<dbReference type="SMART" id="SM00387">
    <property type="entry name" value="HATPase_c"/>
    <property type="match status" value="1"/>
</dbReference>
<feature type="compositionally biased region" description="Basic and acidic residues" evidence="7">
    <location>
        <begin position="459"/>
        <end position="486"/>
    </location>
</feature>
<evidence type="ECO:0000256" key="3">
    <source>
        <dbReference type="ARBA" id="ARBA00022553"/>
    </source>
</evidence>
<dbReference type="OrthoDB" id="9801651at2"/>
<dbReference type="InterPro" id="IPR003661">
    <property type="entry name" value="HisK_dim/P_dom"/>
</dbReference>
<dbReference type="InterPro" id="IPR036890">
    <property type="entry name" value="HATPase_C_sf"/>
</dbReference>
<feature type="region of interest" description="Disordered" evidence="7">
    <location>
        <begin position="670"/>
        <end position="706"/>
    </location>
</feature>
<dbReference type="SUPFAM" id="SSF55874">
    <property type="entry name" value="ATPase domain of HSP90 chaperone/DNA topoisomerase II/histidine kinase"/>
    <property type="match status" value="1"/>
</dbReference>
<evidence type="ECO:0000256" key="4">
    <source>
        <dbReference type="ARBA" id="ARBA00022679"/>
    </source>
</evidence>
<dbReference type="EMBL" id="FWXR01000009">
    <property type="protein sequence ID" value="SMC81727.1"/>
    <property type="molecule type" value="Genomic_DNA"/>
</dbReference>
<comment type="catalytic activity">
    <reaction evidence="1">
        <text>ATP + protein L-histidine = ADP + protein N-phospho-L-histidine.</text>
        <dbReference type="EC" id="2.7.13.3"/>
    </reaction>
</comment>
<evidence type="ECO:0000259" key="8">
    <source>
        <dbReference type="PROSITE" id="PS50109"/>
    </source>
</evidence>
<dbReference type="PROSITE" id="PS50109">
    <property type="entry name" value="HIS_KIN"/>
    <property type="match status" value="1"/>
</dbReference>
<feature type="domain" description="Histidine kinase" evidence="8">
    <location>
        <begin position="1042"/>
        <end position="1264"/>
    </location>
</feature>
<dbReference type="SUPFAM" id="SSF55785">
    <property type="entry name" value="PYP-like sensor domain (PAS domain)"/>
    <property type="match status" value="2"/>
</dbReference>
<feature type="compositionally biased region" description="Polar residues" evidence="7">
    <location>
        <begin position="678"/>
        <end position="687"/>
    </location>
</feature>
<dbReference type="Pfam" id="PF13188">
    <property type="entry name" value="PAS_8"/>
    <property type="match status" value="2"/>
</dbReference>
<dbReference type="EC" id="2.7.13.3" evidence="2"/>
<evidence type="ECO:0000256" key="6">
    <source>
        <dbReference type="ARBA" id="ARBA00023012"/>
    </source>
</evidence>
<feature type="region of interest" description="Disordered" evidence="7">
    <location>
        <begin position="222"/>
        <end position="299"/>
    </location>
</feature>
<evidence type="ECO:0000256" key="7">
    <source>
        <dbReference type="SAM" id="MobiDB-lite"/>
    </source>
</evidence>
<organism evidence="9 10">
    <name type="scientific">Fulvimarina manganoxydans</name>
    <dbReference type="NCBI Taxonomy" id="937218"/>
    <lineage>
        <taxon>Bacteria</taxon>
        <taxon>Pseudomonadati</taxon>
        <taxon>Pseudomonadota</taxon>
        <taxon>Alphaproteobacteria</taxon>
        <taxon>Hyphomicrobiales</taxon>
        <taxon>Aurantimonadaceae</taxon>
        <taxon>Fulvimarina</taxon>
    </lineage>
</organism>
<dbReference type="GO" id="GO:0000155">
    <property type="term" value="F:phosphorelay sensor kinase activity"/>
    <property type="evidence" value="ECO:0007669"/>
    <property type="project" value="InterPro"/>
</dbReference>
<dbReference type="PRINTS" id="PR00344">
    <property type="entry name" value="BCTRLSENSOR"/>
</dbReference>
<feature type="compositionally biased region" description="Acidic residues" evidence="7">
    <location>
        <begin position="446"/>
        <end position="458"/>
    </location>
</feature>
<dbReference type="Proteomes" id="UP000192656">
    <property type="component" value="Unassembled WGS sequence"/>
</dbReference>
<evidence type="ECO:0000313" key="9">
    <source>
        <dbReference type="EMBL" id="SMC81727.1"/>
    </source>
</evidence>
<feature type="region of interest" description="Disordered" evidence="7">
    <location>
        <begin position="316"/>
        <end position="502"/>
    </location>
</feature>
<dbReference type="AlphaFoldDB" id="A0A1W2C8X2"/>
<keyword evidence="4" id="KW-0808">Transferase</keyword>
<feature type="compositionally biased region" description="Basic and acidic residues" evidence="7">
    <location>
        <begin position="326"/>
        <end position="341"/>
    </location>
</feature>
<dbReference type="CDD" id="cd00082">
    <property type="entry name" value="HisKA"/>
    <property type="match status" value="1"/>
</dbReference>